<sequence length="143" mass="16697">MKTKQQIINDLKTNLSDHIDLIDKKEFESLVKFFFDNEEIVELLVVGIENQAWLITLTNQRIFFVKKHNLYNNIIQQYGLEQLKDLRLSSLADQANLTFILNNDQTIRAEEISLNQAQSLAKKIARAHISWMSEINNKVIKPK</sequence>
<evidence type="ECO:0000313" key="3">
    <source>
        <dbReference type="Proteomes" id="UP000008907"/>
    </source>
</evidence>
<dbReference type="Proteomes" id="UP000008907">
    <property type="component" value="Chromosome"/>
</dbReference>
<protein>
    <recommendedName>
        <fullName evidence="1">YokE-like PH domain-containing protein</fullName>
    </recommendedName>
</protein>
<feature type="domain" description="YokE-like PH" evidence="1">
    <location>
        <begin position="36"/>
        <end position="124"/>
    </location>
</feature>
<gene>
    <name evidence="2" type="ordered locus">MPUT_0419</name>
</gene>
<accession>A0A7U3ZSN0</accession>
<dbReference type="AlphaFoldDB" id="A0A7U3ZSN0"/>
<dbReference type="InterPro" id="IPR039519">
    <property type="entry name" value="YokE-like_PH"/>
</dbReference>
<organism evidence="2 3">
    <name type="scientific">Mycoplasma putrefaciens (strain ATCC 15718 / NCTC 10155 / C30 KS-1 / KS-1)</name>
    <dbReference type="NCBI Taxonomy" id="743965"/>
    <lineage>
        <taxon>Bacteria</taxon>
        <taxon>Bacillati</taxon>
        <taxon>Mycoplasmatota</taxon>
        <taxon>Mollicutes</taxon>
        <taxon>Mycoplasmataceae</taxon>
        <taxon>Mycoplasma</taxon>
    </lineage>
</organism>
<dbReference type="EMBL" id="CP003021">
    <property type="protein sequence ID" value="AEM68792.1"/>
    <property type="molecule type" value="Genomic_DNA"/>
</dbReference>
<name>A0A7U3ZSN0_MYCPK</name>
<dbReference type="KEGG" id="mpf:MPUT_0419"/>
<evidence type="ECO:0000259" key="1">
    <source>
        <dbReference type="Pfam" id="PF14470"/>
    </source>
</evidence>
<proteinExistence type="predicted"/>
<evidence type="ECO:0000313" key="2">
    <source>
        <dbReference type="EMBL" id="AEM68792.1"/>
    </source>
</evidence>
<dbReference type="RefSeq" id="WP_014035148.1">
    <property type="nucleotide sequence ID" value="NC_015946.1"/>
</dbReference>
<reference evidence="2 3" key="1">
    <citation type="journal article" date="2011" name="J. Bacteriol.">
        <title>Genome Sequence of Mycoplasma putrefaciens Type Strain KS1.</title>
        <authorList>
            <person name="Calcutt M.J."/>
            <person name="Foecking M.F."/>
        </authorList>
    </citation>
    <scope>NUCLEOTIDE SEQUENCE [LARGE SCALE GENOMIC DNA]</scope>
    <source>
        <strain evidence="3">ATCC 15718 / NCTC 10155 / C30 KS-1 / KS-1</strain>
    </source>
</reference>
<dbReference type="Pfam" id="PF14470">
    <property type="entry name" value="bPH_3"/>
    <property type="match status" value="1"/>
</dbReference>